<name>A0A7X9SUM7_9CORY</name>
<accession>A0A7X9SUM7</accession>
<evidence type="ECO:0000313" key="3">
    <source>
        <dbReference type="Proteomes" id="UP000589552"/>
    </source>
</evidence>
<dbReference type="RefSeq" id="WP_168937100.1">
    <property type="nucleotide sequence ID" value="NZ_JABAGA010000001.1"/>
</dbReference>
<dbReference type="AlphaFoldDB" id="A0A7X9SUM7"/>
<sequence length="404" mass="42717">MTQREESHGHRDPHTTIGMDVTNPVDCLTNLPGLLGYYPDESLVLVIGDIDLEQPGPILVRSLDGDELGAVRHAAREMADEGHERADVYVISRTWDFIVDGAPSPLPLVADVISEAGLEVVHFAGVHRLRAGEAVVDIDGGELGAIGDPVRCWASQRLHDSGEAIAADAEALHDRFRPEPAAFRIGAGEALRRANADVREPRRVGRTTRTSAGAVASADGDAMAEVRSHHLEWLELVAAVDRGDVSADDALTAPQHLRTLARPLVSLLLRDMTMGVILGAAAPTARALWLGSARLFRGTARANALACYAIDRCVHGSPSIAKAALDAALETDPGHSLSQLLLAAMSSGRGEEALRSMLEATEDIIGAVHPDGAGHIDEVGHLDFVGTDDDDAPSPGGFRGTGRP</sequence>
<proteinExistence type="predicted"/>
<dbReference type="InterPro" id="IPR025447">
    <property type="entry name" value="DUF4192"/>
</dbReference>
<evidence type="ECO:0000256" key="1">
    <source>
        <dbReference type="SAM" id="MobiDB-lite"/>
    </source>
</evidence>
<comment type="caution">
    <text evidence="2">The sequence shown here is derived from an EMBL/GenBank/DDBJ whole genome shotgun (WGS) entry which is preliminary data.</text>
</comment>
<reference evidence="2 3" key="1">
    <citation type="submission" date="2020-04" db="EMBL/GenBank/DDBJ databases">
        <authorList>
            <person name="Hitch T.C.A."/>
            <person name="Wylensek D."/>
            <person name="Clavel T."/>
        </authorList>
    </citation>
    <scope>NUCLEOTIDE SEQUENCE [LARGE SCALE GENOMIC DNA]</scope>
    <source>
        <strain evidence="2 3">BL-383-APC-2I</strain>
    </source>
</reference>
<protein>
    <submittedName>
        <fullName evidence="2">DUF4192 domain-containing protein</fullName>
    </submittedName>
</protein>
<feature type="region of interest" description="Disordered" evidence="1">
    <location>
        <begin position="382"/>
        <end position="404"/>
    </location>
</feature>
<gene>
    <name evidence="2" type="ORF">HF852_01415</name>
</gene>
<dbReference type="EMBL" id="JABAGA010000001">
    <property type="protein sequence ID" value="NMF08275.1"/>
    <property type="molecule type" value="Genomic_DNA"/>
</dbReference>
<evidence type="ECO:0000313" key="2">
    <source>
        <dbReference type="EMBL" id="NMF08275.1"/>
    </source>
</evidence>
<dbReference type="Proteomes" id="UP000589552">
    <property type="component" value="Unassembled WGS sequence"/>
</dbReference>
<organism evidence="2 3">
    <name type="scientific">Corynebacterium xerosis</name>
    <dbReference type="NCBI Taxonomy" id="1725"/>
    <lineage>
        <taxon>Bacteria</taxon>
        <taxon>Bacillati</taxon>
        <taxon>Actinomycetota</taxon>
        <taxon>Actinomycetes</taxon>
        <taxon>Mycobacteriales</taxon>
        <taxon>Corynebacteriaceae</taxon>
        <taxon>Corynebacterium</taxon>
    </lineage>
</organism>
<dbReference type="Pfam" id="PF13830">
    <property type="entry name" value="DUF4192"/>
    <property type="match status" value="1"/>
</dbReference>